<comment type="caution">
    <text evidence="1">The sequence shown here is derived from an EMBL/GenBank/DDBJ whole genome shotgun (WGS) entry which is preliminary data.</text>
</comment>
<dbReference type="EMBL" id="JAOG01000001">
    <property type="protein sequence ID" value="EUA57650.1"/>
    <property type="molecule type" value="Genomic_DNA"/>
</dbReference>
<sequence length="112" mass="11848">MGLRRPGACGATHPQDACCYGSGRGKTVLGQPEMSSYRDHNVIWTLGRYPLTRGTGNLVAQSGRNCDLDHAGRLSMSRELCHIGGRGGQSHFEGGYSSSVRVAGCGTAHQEA</sequence>
<organism evidence="1 2">
    <name type="scientific">Mycobacterium intracellulare 1956</name>
    <dbReference type="NCBI Taxonomy" id="1299331"/>
    <lineage>
        <taxon>Bacteria</taxon>
        <taxon>Bacillati</taxon>
        <taxon>Actinomycetota</taxon>
        <taxon>Actinomycetes</taxon>
        <taxon>Mycobacteriales</taxon>
        <taxon>Mycobacteriaceae</taxon>
        <taxon>Mycobacterium</taxon>
        <taxon>Mycobacterium avium complex (MAC)</taxon>
    </lineage>
</organism>
<dbReference type="AlphaFoldDB" id="X8CQU7"/>
<dbReference type="PATRIC" id="fig|1299331.3.peg.760"/>
<reference evidence="1 2" key="1">
    <citation type="submission" date="2013-12" db="EMBL/GenBank/DDBJ databases">
        <authorList>
            <person name="Zelazny A."/>
            <person name="Olivier K."/>
            <person name="Holland S."/>
            <person name="Lenaerts A."/>
            <person name="Ordway D."/>
            <person name="DeGroote M.A."/>
            <person name="Parker T."/>
            <person name="Sizemore C."/>
            <person name="Tallon L.J."/>
            <person name="Sadzewicz L.K."/>
            <person name="Sengamalay N."/>
            <person name="Fraser C.M."/>
            <person name="Hine E."/>
            <person name="Shefchek K.A."/>
            <person name="Das S.P."/>
            <person name="Tettelin H."/>
        </authorList>
    </citation>
    <scope>NUCLEOTIDE SEQUENCE [LARGE SCALE GENOMIC DNA]</scope>
    <source>
        <strain evidence="1 2">1956</strain>
    </source>
</reference>
<proteinExistence type="predicted"/>
<accession>X8CQU7</accession>
<dbReference type="Proteomes" id="UP000020825">
    <property type="component" value="Unassembled WGS sequence"/>
</dbReference>
<evidence type="ECO:0000313" key="1">
    <source>
        <dbReference type="EMBL" id="EUA57650.1"/>
    </source>
</evidence>
<name>X8CQU7_MYCIT</name>
<gene>
    <name evidence="1" type="ORF">I550_0777</name>
</gene>
<evidence type="ECO:0000313" key="2">
    <source>
        <dbReference type="Proteomes" id="UP000020825"/>
    </source>
</evidence>
<protein>
    <submittedName>
        <fullName evidence="1">Uncharacterized protein</fullName>
    </submittedName>
</protein>